<dbReference type="PROSITE" id="PS51110">
    <property type="entry name" value="SAP_A"/>
    <property type="match status" value="1"/>
</dbReference>
<keyword evidence="7" id="KW-1015">Disulfide bond</keyword>
<dbReference type="PROSITE" id="PS50015">
    <property type="entry name" value="SAP_B"/>
    <property type="match status" value="11"/>
</dbReference>
<proteinExistence type="predicted"/>
<dbReference type="EMBL" id="JAIWYP010000002">
    <property type="protein sequence ID" value="KAH3863140.1"/>
    <property type="molecule type" value="Genomic_DNA"/>
</dbReference>
<evidence type="ECO:0000256" key="1">
    <source>
        <dbReference type="ARBA" id="ARBA00004364"/>
    </source>
</evidence>
<dbReference type="InterPro" id="IPR051428">
    <property type="entry name" value="Sphingo_Act-Surfact_Prot"/>
</dbReference>
<protein>
    <recommendedName>
        <fullName evidence="10">Pulmonary surfactant-associated protein B</fullName>
    </recommendedName>
    <alternativeName>
        <fullName evidence="11">Pulmonary surfactant-associated proteolipid SPL(Phe)</fullName>
    </alternativeName>
</protein>
<dbReference type="InterPro" id="IPR008139">
    <property type="entry name" value="SaposinB_dom"/>
</dbReference>
<dbReference type="GO" id="GO:0005764">
    <property type="term" value="C:lysosome"/>
    <property type="evidence" value="ECO:0007669"/>
    <property type="project" value="InterPro"/>
</dbReference>
<evidence type="ECO:0000256" key="4">
    <source>
        <dbReference type="ARBA" id="ARBA00022713"/>
    </source>
</evidence>
<evidence type="ECO:0000313" key="15">
    <source>
        <dbReference type="Proteomes" id="UP000828390"/>
    </source>
</evidence>
<keyword evidence="3" id="KW-0964">Secreted</keyword>
<feature type="domain" description="Saposin B-type" evidence="12">
    <location>
        <begin position="1082"/>
        <end position="1163"/>
    </location>
</feature>
<organism evidence="14 15">
    <name type="scientific">Dreissena polymorpha</name>
    <name type="common">Zebra mussel</name>
    <name type="synonym">Mytilus polymorpha</name>
    <dbReference type="NCBI Taxonomy" id="45954"/>
    <lineage>
        <taxon>Eukaryota</taxon>
        <taxon>Metazoa</taxon>
        <taxon>Spiralia</taxon>
        <taxon>Lophotrochozoa</taxon>
        <taxon>Mollusca</taxon>
        <taxon>Bivalvia</taxon>
        <taxon>Autobranchia</taxon>
        <taxon>Heteroconchia</taxon>
        <taxon>Euheterodonta</taxon>
        <taxon>Imparidentia</taxon>
        <taxon>Neoheterodontei</taxon>
        <taxon>Myida</taxon>
        <taxon>Dreissenoidea</taxon>
        <taxon>Dreissenidae</taxon>
        <taxon>Dreissena</taxon>
    </lineage>
</organism>
<dbReference type="SMART" id="SM00741">
    <property type="entry name" value="SapB"/>
    <property type="match status" value="11"/>
</dbReference>
<reference evidence="14" key="2">
    <citation type="submission" date="2020-11" db="EMBL/GenBank/DDBJ databases">
        <authorList>
            <person name="McCartney M.A."/>
            <person name="Auch B."/>
            <person name="Kono T."/>
            <person name="Mallez S."/>
            <person name="Becker A."/>
            <person name="Gohl D.M."/>
            <person name="Silverstein K.A.T."/>
            <person name="Koren S."/>
            <person name="Bechman K.B."/>
            <person name="Herman A."/>
            <person name="Abrahante J.E."/>
            <person name="Garbe J."/>
        </authorList>
    </citation>
    <scope>NUCLEOTIDE SEQUENCE</scope>
    <source>
        <strain evidence="14">Duluth1</strain>
        <tissue evidence="14">Whole animal</tissue>
    </source>
</reference>
<keyword evidence="2" id="KW-0767">Surface film</keyword>
<keyword evidence="5" id="KW-0732">Signal</keyword>
<dbReference type="GO" id="GO:0016020">
    <property type="term" value="C:membrane"/>
    <property type="evidence" value="ECO:0007669"/>
    <property type="project" value="GOC"/>
</dbReference>
<dbReference type="GO" id="GO:0006665">
    <property type="term" value="P:sphingolipid metabolic process"/>
    <property type="evidence" value="ECO:0007669"/>
    <property type="project" value="InterPro"/>
</dbReference>
<dbReference type="Proteomes" id="UP000828390">
    <property type="component" value="Unassembled WGS sequence"/>
</dbReference>
<evidence type="ECO:0000256" key="7">
    <source>
        <dbReference type="ARBA" id="ARBA00023157"/>
    </source>
</evidence>
<evidence type="ECO:0000256" key="2">
    <source>
        <dbReference type="ARBA" id="ARBA00022439"/>
    </source>
</evidence>
<feature type="domain" description="Saposin A-type" evidence="13">
    <location>
        <begin position="1187"/>
        <end position="1223"/>
    </location>
</feature>
<name>A0A9D4LRY6_DREPO</name>
<evidence type="ECO:0000256" key="10">
    <source>
        <dbReference type="ARBA" id="ARBA00041094"/>
    </source>
</evidence>
<dbReference type="FunFam" id="1.10.225.10:FF:000008">
    <property type="entry name" value="Pulmonary surfactant-associated protein B"/>
    <property type="match status" value="1"/>
</dbReference>
<feature type="domain" description="Saposin B-type" evidence="12">
    <location>
        <begin position="55"/>
        <end position="137"/>
    </location>
</feature>
<evidence type="ECO:0000313" key="14">
    <source>
        <dbReference type="EMBL" id="KAH3863140.1"/>
    </source>
</evidence>
<dbReference type="GO" id="GO:0007585">
    <property type="term" value="P:respiratory gaseous exchange by respiratory system"/>
    <property type="evidence" value="ECO:0007669"/>
    <property type="project" value="UniProtKB-KW"/>
</dbReference>
<dbReference type="AlphaFoldDB" id="A0A9D4LRY6"/>
<dbReference type="FunFam" id="1.10.225.10:FF:000002">
    <property type="entry name" value="prosaposin isoform X2"/>
    <property type="match status" value="5"/>
</dbReference>
<feature type="domain" description="Saposin B-type" evidence="12">
    <location>
        <begin position="790"/>
        <end position="872"/>
    </location>
</feature>
<dbReference type="PANTHER" id="PTHR11480">
    <property type="entry name" value="SAPOSIN-RELATED"/>
    <property type="match status" value="1"/>
</dbReference>
<evidence type="ECO:0000259" key="13">
    <source>
        <dbReference type="PROSITE" id="PS51110"/>
    </source>
</evidence>
<dbReference type="Pfam" id="PF03489">
    <property type="entry name" value="SapB_2"/>
    <property type="match status" value="11"/>
</dbReference>
<evidence type="ECO:0000256" key="6">
    <source>
        <dbReference type="ARBA" id="ARBA00022737"/>
    </source>
</evidence>
<evidence type="ECO:0000256" key="3">
    <source>
        <dbReference type="ARBA" id="ARBA00022525"/>
    </source>
</evidence>
<keyword evidence="6" id="KW-0677">Repeat</keyword>
<feature type="domain" description="Saposin B-type" evidence="12">
    <location>
        <begin position="699"/>
        <end position="780"/>
    </location>
</feature>
<evidence type="ECO:0000256" key="8">
    <source>
        <dbReference type="ARBA" id="ARBA00023180"/>
    </source>
</evidence>
<accession>A0A9D4LRY6</accession>
<reference evidence="14" key="1">
    <citation type="journal article" date="2019" name="bioRxiv">
        <title>The Genome of the Zebra Mussel, Dreissena polymorpha: A Resource for Invasive Species Research.</title>
        <authorList>
            <person name="McCartney M.A."/>
            <person name="Auch B."/>
            <person name="Kono T."/>
            <person name="Mallez S."/>
            <person name="Zhang Y."/>
            <person name="Obille A."/>
            <person name="Becker A."/>
            <person name="Abrahante J.E."/>
            <person name="Garbe J."/>
            <person name="Badalamenti J.P."/>
            <person name="Herman A."/>
            <person name="Mangelson H."/>
            <person name="Liachko I."/>
            <person name="Sullivan S."/>
            <person name="Sone E.D."/>
            <person name="Koren S."/>
            <person name="Silverstein K.A.T."/>
            <person name="Beckman K.B."/>
            <person name="Gohl D.M."/>
        </authorList>
    </citation>
    <scope>NUCLEOTIDE SEQUENCE</scope>
    <source>
        <strain evidence="14">Duluth1</strain>
        <tissue evidence="14">Whole animal</tissue>
    </source>
</reference>
<comment type="function">
    <text evidence="9">Pulmonary surfactant-associated proteins promote alveolar stability by lowering the surface tension at the air-liquid interface in the peripheral air spaces. SP-B increases the collapse pressure of palmitic acid to nearly 70 millinewtons per meter.</text>
</comment>
<evidence type="ECO:0000256" key="5">
    <source>
        <dbReference type="ARBA" id="ARBA00022729"/>
    </source>
</evidence>
<evidence type="ECO:0000256" key="9">
    <source>
        <dbReference type="ARBA" id="ARBA00037221"/>
    </source>
</evidence>
<keyword evidence="8" id="KW-0325">Glycoprotein</keyword>
<dbReference type="SUPFAM" id="SSF47862">
    <property type="entry name" value="Saposin"/>
    <property type="match status" value="10"/>
</dbReference>
<keyword evidence="4" id="KW-0305">Gaseous exchange</keyword>
<dbReference type="SMART" id="SM00162">
    <property type="entry name" value="SAPA"/>
    <property type="match status" value="1"/>
</dbReference>
<dbReference type="PANTHER" id="PTHR11480:SF3">
    <property type="entry name" value="BCDNA.GH08312"/>
    <property type="match status" value="1"/>
</dbReference>
<comment type="subcellular location">
    <subcellularLocation>
        <location evidence="1">Secreted</location>
        <location evidence="1">Extracellular space</location>
        <location evidence="1">Surface film</location>
    </subcellularLocation>
</comment>
<feature type="domain" description="Saposin B-type" evidence="12">
    <location>
        <begin position="485"/>
        <end position="566"/>
    </location>
</feature>
<feature type="domain" description="Saposin B-type" evidence="12">
    <location>
        <begin position="143"/>
        <end position="223"/>
    </location>
</feature>
<feature type="domain" description="Saposin B-type" evidence="12">
    <location>
        <begin position="982"/>
        <end position="1064"/>
    </location>
</feature>
<dbReference type="InterPro" id="IPR011001">
    <property type="entry name" value="Saposin-like"/>
</dbReference>
<dbReference type="InterPro" id="IPR008138">
    <property type="entry name" value="SapB_2"/>
</dbReference>
<evidence type="ECO:0000256" key="11">
    <source>
        <dbReference type="ARBA" id="ARBA00041785"/>
    </source>
</evidence>
<gene>
    <name evidence="14" type="ORF">DPMN_026118</name>
</gene>
<evidence type="ECO:0000259" key="12">
    <source>
        <dbReference type="PROSITE" id="PS50015"/>
    </source>
</evidence>
<dbReference type="InterPro" id="IPR003119">
    <property type="entry name" value="SAP_A"/>
</dbReference>
<dbReference type="GO" id="GO:0005576">
    <property type="term" value="C:extracellular region"/>
    <property type="evidence" value="ECO:0007669"/>
    <property type="project" value="UniProtKB-SubCell"/>
</dbReference>
<keyword evidence="15" id="KW-1185">Reference proteome</keyword>
<comment type="caution">
    <text evidence="14">The sequence shown here is derived from an EMBL/GenBank/DDBJ whole genome shotgun (WGS) entry which is preliminary data.</text>
</comment>
<dbReference type="InterPro" id="IPR008373">
    <property type="entry name" value="Saposin"/>
</dbReference>
<dbReference type="Gene3D" id="1.10.225.10">
    <property type="entry name" value="Saposin-like"/>
    <property type="match status" value="11"/>
</dbReference>
<dbReference type="Pfam" id="PF05184">
    <property type="entry name" value="SapB_1"/>
    <property type="match status" value="11"/>
</dbReference>
<feature type="domain" description="Saposin B-type" evidence="12">
    <location>
        <begin position="366"/>
        <end position="447"/>
    </location>
</feature>
<feature type="domain" description="Saposin B-type" evidence="12">
    <location>
        <begin position="247"/>
        <end position="328"/>
    </location>
</feature>
<feature type="domain" description="Saposin B-type" evidence="12">
    <location>
        <begin position="886"/>
        <end position="968"/>
    </location>
</feature>
<sequence>MIFELLVNKLDPTTLCEAVGLCVVSSRLPVVAAAVMVPARMVEPASMVGAGFVKDSTECTVCKYLVQEVDNVLKQNQTIQTIEDLLDKICDRLPTPDLKTQCEAFVEEYGPLVLSLLAQELDPQAVCQTIGLCKKTNAQVSVQLTKCDACVAGVTVLENLVANISQEQILSFLNMVCDYVPENYTATCKKYLQEYGPLIVSALKSRQDPKTLCALAQFCTAKLPNKQYMTVPIPQEPVPAVARGTSGSVECDVCGTVLYFLEFMMKAKATQEEIKHSLDKLCTHLHGSMPGYCKTFVDTYLPKAIDLLIQAMDVELICAELGLCREETRNQKTASKLSAVLSPLNTLPVSLNEEHTVQLAKGSASPSIECEVCGTVLYYVKILLQNNATVDEIKQALDKLCTDLPSSMSGICQTFVDTYLQQAIDLLVKEIDINTICAELGLCNGVSSAVKPASLLSVVLSPLNTLPISLKKENTVQLSKDRTGPSIECEVCGTVLYYVKILLQNNATVDEIKQAMDKLCTDLPSSLSGFCQTFVDTYLQQAIDLLVKEIDINTICAELGLCNGVSSAVKPASLLSAVLSPLNTLPIQLKKENTVHLLKAAPLVGDDKCTLCVEFAKLVDQELQNNQTQAFIKKVLKDVCASLPDSLRDECSRLVEENYQLVIDFILLNYDPNIICKMIGICPAHKVTPVQSTVTEVKSGPICGLCELIIQELDSILKGNKSEASIKAALEQVCSLLPDTLSTECKQFVDQYAQQIIDLLLQEIDPDQICKLIGLCTTSGHRAEKILVKAGPVCVICEFVLKLVDKELQGNKSEAAITAALDKVCSLMPDTISVECNQFVSEYAKLIINLLVQELADPDTVCKALKVCTTSKQSVPIVHDKVPLKAGPVCVICEFVLKLVDKELQGNKSEAAITAALDKVCSLMPDTISVECNQFVSEYAKLIINLLVQELADPDTVCKALKVCTTSKQSVPIVHDKAPLKAGPVCVICEFVLKLVDKELQGNKSEAAITAALDKVCSLMPDTISVECNQFVSEYAKLIINLLVQELANPDTVCKALKVCTADLLKGLEATVHILKEKPKVGADFCVPCEFIVKQVQEFIKENRTTQEVEDFVKSLCDILPDTVTAQCHDVVDQYVPAILDLLSENLDPKQVCEKLGFCKTVAKIINPKQKEANTLYFHPRGEKKGALLGSNKCSWGPSHWCKSQTNAAECNAIEYCKQKGLN</sequence>
<dbReference type="PRINTS" id="PR01797">
    <property type="entry name" value="SAPOSIN"/>
</dbReference>
<dbReference type="Pfam" id="PF02199">
    <property type="entry name" value="SapA"/>
    <property type="match status" value="1"/>
</dbReference>
<dbReference type="InterPro" id="IPR007856">
    <property type="entry name" value="SapB_1"/>
</dbReference>
<feature type="domain" description="Saposin B-type" evidence="12">
    <location>
        <begin position="605"/>
        <end position="686"/>
    </location>
</feature>